<proteinExistence type="inferred from homology"/>
<dbReference type="Pfam" id="PF20266">
    <property type="entry name" value="Mab-21_C"/>
    <property type="match status" value="1"/>
</dbReference>
<dbReference type="InterPro" id="IPR019734">
    <property type="entry name" value="TPR_rpt"/>
</dbReference>
<dbReference type="SMART" id="SM01265">
    <property type="entry name" value="Mab-21"/>
    <property type="match status" value="1"/>
</dbReference>
<reference evidence="4 5" key="1">
    <citation type="submission" date="2024-11" db="EMBL/GenBank/DDBJ databases">
        <title>Chromosome-level genome assembly of the freshwater bivalve Anodonta woodiana.</title>
        <authorList>
            <person name="Chen X."/>
        </authorList>
    </citation>
    <scope>NUCLEOTIDE SEQUENCE [LARGE SCALE GENOMIC DNA]</scope>
    <source>
        <strain evidence="4">MN2024</strain>
        <tissue evidence="4">Gills</tissue>
    </source>
</reference>
<dbReference type="InterPro" id="IPR024810">
    <property type="entry name" value="MAB21L/cGLR"/>
</dbReference>
<sequence length="733" mass="84746">MAAIKDGPMNKISTFISRAFSLRGFSRWGVLLSMSSVLVQDFLNFHLHDIFETYFGGSAAEGTFLAESDFDCMLVLPDTFVQVTNTVPAGVRGHILFLDTSGCRAGFGRLRLVQRDDTENHAFPNYTFNIAEMLQIINGENYLSSREFVKFFVSKLKLQNSGIVSIFQHGPCAMIQNQNIPYSKVDNPDENLEIDVAHALQLDQWPVEAKEWITRKRHYNWPPKEVVHKISQQKCHAVPVGDAKSEYCSLEWRISFLLGERELVWNFNSTQVQCYVILKRLLKKYIEPLAPDQLSSYHLKTVIFWLSEEKGMSVWNDENLLQCVLESLNMLKSCIVKGELQHYFHRQRNLLTYKFEDVSKKTCVLLKIDVIREDIVPHVLQCVVEWEGLYEMWNICNKIPEVFIEAMIRRPSDLSTGYKQAQKVENDRLKYVTLCDIFQKILSASVYPFQILRQYFALVTKPPKEIESSFLEMINMFLDLKLGLAYFSHIIDPMDETFQEFIQDGPMTVQDAETQFCHAEHIDSMAGGLYLASHFFCQNKFSKSNDIILTILRQDKNLIYVGMCSNYKGIQLSPEGNARQVPNNNLCERERKTYPAFDVVFSFQHLHVVPYPVQFECAVAQYDYYNCLLIHPCVYAYFLLCIGHYHVGAPFQEFLSQLDEAVHETIGGFQRYRALNLLGFCYKLNGNLKEAFRCFRESLEETRDFQVGMNAAVYHIGILILSLLEAKEKEDNM</sequence>
<evidence type="ECO:0000313" key="4">
    <source>
        <dbReference type="EMBL" id="KAL3847039.1"/>
    </source>
</evidence>
<dbReference type="PANTHER" id="PTHR10656:SF69">
    <property type="entry name" value="MAB-21-LIKE HHH_H2TH-LIKE DOMAIN-CONTAINING PROTEIN"/>
    <property type="match status" value="1"/>
</dbReference>
<dbReference type="Gene3D" id="1.10.1410.40">
    <property type="match status" value="1"/>
</dbReference>
<feature type="domain" description="Mab-21-like HhH/H2TH-like" evidence="3">
    <location>
        <begin position="273"/>
        <end position="354"/>
    </location>
</feature>
<dbReference type="PANTHER" id="PTHR10656">
    <property type="entry name" value="CELL FATE DETERMINING PROTEIN MAB21-RELATED"/>
    <property type="match status" value="1"/>
</dbReference>
<evidence type="ECO:0000259" key="2">
    <source>
        <dbReference type="Pfam" id="PF03281"/>
    </source>
</evidence>
<feature type="domain" description="Mab-21-like nucleotidyltransferase" evidence="2">
    <location>
        <begin position="105"/>
        <end position="263"/>
    </location>
</feature>
<comment type="caution">
    <text evidence="4">The sequence shown here is derived from an EMBL/GenBank/DDBJ whole genome shotgun (WGS) entry which is preliminary data.</text>
</comment>
<dbReference type="InterPro" id="IPR046906">
    <property type="entry name" value="Mab-21_HhH/H2TH-like"/>
</dbReference>
<keyword evidence="5" id="KW-1185">Reference proteome</keyword>
<dbReference type="Proteomes" id="UP001634394">
    <property type="component" value="Unassembled WGS sequence"/>
</dbReference>
<dbReference type="AlphaFoldDB" id="A0ABD3UC04"/>
<comment type="similarity">
    <text evidence="1">Belongs to the mab-21 family.</text>
</comment>
<evidence type="ECO:0000256" key="1">
    <source>
        <dbReference type="ARBA" id="ARBA00008307"/>
    </source>
</evidence>
<evidence type="ECO:0008006" key="6">
    <source>
        <dbReference type="Google" id="ProtNLM"/>
    </source>
</evidence>
<gene>
    <name evidence="4" type="ORF">ACJMK2_017971</name>
</gene>
<protein>
    <recommendedName>
        <fullName evidence="6">Mab-21-like HhH/H2TH-like domain-containing protein</fullName>
    </recommendedName>
</protein>
<dbReference type="EMBL" id="JBJQND010000016">
    <property type="protein sequence ID" value="KAL3847039.1"/>
    <property type="molecule type" value="Genomic_DNA"/>
</dbReference>
<dbReference type="SMART" id="SM00028">
    <property type="entry name" value="TPR"/>
    <property type="match status" value="1"/>
</dbReference>
<dbReference type="InterPro" id="IPR046903">
    <property type="entry name" value="Mab-21-like_nuc_Trfase"/>
</dbReference>
<accession>A0ABD3UC04</accession>
<evidence type="ECO:0000259" key="3">
    <source>
        <dbReference type="Pfam" id="PF20266"/>
    </source>
</evidence>
<dbReference type="Pfam" id="PF03281">
    <property type="entry name" value="Mab-21"/>
    <property type="match status" value="1"/>
</dbReference>
<organism evidence="4 5">
    <name type="scientific">Sinanodonta woodiana</name>
    <name type="common">Chinese pond mussel</name>
    <name type="synonym">Anodonta woodiana</name>
    <dbReference type="NCBI Taxonomy" id="1069815"/>
    <lineage>
        <taxon>Eukaryota</taxon>
        <taxon>Metazoa</taxon>
        <taxon>Spiralia</taxon>
        <taxon>Lophotrochozoa</taxon>
        <taxon>Mollusca</taxon>
        <taxon>Bivalvia</taxon>
        <taxon>Autobranchia</taxon>
        <taxon>Heteroconchia</taxon>
        <taxon>Palaeoheterodonta</taxon>
        <taxon>Unionida</taxon>
        <taxon>Unionoidea</taxon>
        <taxon>Unionidae</taxon>
        <taxon>Unioninae</taxon>
        <taxon>Sinanodonta</taxon>
    </lineage>
</organism>
<name>A0ABD3UC04_SINWO</name>
<evidence type="ECO:0000313" key="5">
    <source>
        <dbReference type="Proteomes" id="UP001634394"/>
    </source>
</evidence>